<keyword evidence="1" id="KW-0639">Primosome</keyword>
<evidence type="ECO:0000313" key="3">
    <source>
        <dbReference type="EMBL" id="NMG77545.1"/>
    </source>
</evidence>
<evidence type="ECO:0000313" key="4">
    <source>
        <dbReference type="Proteomes" id="UP000648984"/>
    </source>
</evidence>
<proteinExistence type="predicted"/>
<accession>A0ABX1QJQ9</accession>
<comment type="caution">
    <text evidence="3">The sequence shown here is derived from an EMBL/GenBank/DDBJ whole genome shotgun (WGS) entry which is preliminary data.</text>
</comment>
<sequence length="155" mass="16699">PRRRPLSAMGSTVGTLLRLVLQHPARAARLPVDLIPTENAEGQALIGIIDAMSTGDLATNAGLGALVEQFRETPHGDTLARVAGELVDAEFDEAVVELLFEDSVRKLHADAIGREIAALTAKERETGLAPIERHRLAELLIEKMNLVNLGKVQDV</sequence>
<dbReference type="SUPFAM" id="SSF117023">
    <property type="entry name" value="DNA primase DnaG, C-terminal domain"/>
    <property type="match status" value="1"/>
</dbReference>
<dbReference type="InterPro" id="IPR013173">
    <property type="entry name" value="DNA_primase_DnaG_DnaB-bd_dom"/>
</dbReference>
<evidence type="ECO:0000259" key="2">
    <source>
        <dbReference type="SMART" id="SM00766"/>
    </source>
</evidence>
<protein>
    <submittedName>
        <fullName evidence="3">DNA primase</fullName>
    </submittedName>
</protein>
<feature type="non-terminal residue" evidence="3">
    <location>
        <position position="1"/>
    </location>
</feature>
<feature type="domain" description="DNA primase DnaG DnaB-binding" evidence="2">
    <location>
        <begin position="12"/>
        <end position="140"/>
    </location>
</feature>
<dbReference type="Proteomes" id="UP000648984">
    <property type="component" value="Unassembled WGS sequence"/>
</dbReference>
<dbReference type="Pfam" id="PF08278">
    <property type="entry name" value="DnaG_DnaB_bind"/>
    <property type="match status" value="1"/>
</dbReference>
<evidence type="ECO:0000256" key="1">
    <source>
        <dbReference type="ARBA" id="ARBA00022515"/>
    </source>
</evidence>
<dbReference type="EMBL" id="WTVQ01000070">
    <property type="protein sequence ID" value="NMG77545.1"/>
    <property type="molecule type" value="Genomic_DNA"/>
</dbReference>
<keyword evidence="4" id="KW-1185">Reference proteome</keyword>
<gene>
    <name evidence="3" type="ORF">GPA25_22595</name>
</gene>
<dbReference type="InterPro" id="IPR016136">
    <property type="entry name" value="DNA_helicase_N/primase_C"/>
</dbReference>
<name>A0ABX1QJQ9_9RHOO</name>
<dbReference type="Gene3D" id="1.10.860.10">
    <property type="entry name" value="DNAb Helicase, Chain A"/>
    <property type="match status" value="1"/>
</dbReference>
<organism evidence="3 4">
    <name type="scientific">Aromatoleum diolicum</name>
    <dbReference type="NCBI Taxonomy" id="75796"/>
    <lineage>
        <taxon>Bacteria</taxon>
        <taxon>Pseudomonadati</taxon>
        <taxon>Pseudomonadota</taxon>
        <taxon>Betaproteobacteria</taxon>
        <taxon>Rhodocyclales</taxon>
        <taxon>Rhodocyclaceae</taxon>
        <taxon>Aromatoleum</taxon>
    </lineage>
</organism>
<dbReference type="SMART" id="SM00766">
    <property type="entry name" value="DnaG_DnaB_bind"/>
    <property type="match status" value="1"/>
</dbReference>
<reference evidence="3 4" key="1">
    <citation type="submission" date="2019-12" db="EMBL/GenBank/DDBJ databases">
        <title>Comparative genomics gives insights into the taxonomy of the Azoarcus-Aromatoleum group and reveals separate origins of nif in the plant-associated Azoarcus and non-plant-associated Aromatoleum sub-groups.</title>
        <authorList>
            <person name="Lafos M."/>
            <person name="Maluk M."/>
            <person name="Batista M."/>
            <person name="Junghare M."/>
            <person name="Carmona M."/>
            <person name="Faoro H."/>
            <person name="Cruz L.M."/>
            <person name="Battistoni F."/>
            <person name="De Souza E."/>
            <person name="Pedrosa F."/>
            <person name="Chen W.-M."/>
            <person name="Poole P.S."/>
            <person name="Dixon R.A."/>
            <person name="James E.K."/>
        </authorList>
    </citation>
    <scope>NUCLEOTIDE SEQUENCE [LARGE SCALE GENOMIC DNA]</scope>
    <source>
        <strain evidence="3 4">22Lin</strain>
    </source>
</reference>